<keyword evidence="6" id="KW-1185">Reference proteome</keyword>
<dbReference type="PROSITE" id="PS50949">
    <property type="entry name" value="HTH_GNTR"/>
    <property type="match status" value="1"/>
</dbReference>
<evidence type="ECO:0000313" key="5">
    <source>
        <dbReference type="EMBL" id="WUV46685.1"/>
    </source>
</evidence>
<organism evidence="5 6">
    <name type="scientific">Nocardia vinacea</name>
    <dbReference type="NCBI Taxonomy" id="96468"/>
    <lineage>
        <taxon>Bacteria</taxon>
        <taxon>Bacillati</taxon>
        <taxon>Actinomycetota</taxon>
        <taxon>Actinomycetes</taxon>
        <taxon>Mycobacteriales</taxon>
        <taxon>Nocardiaceae</taxon>
        <taxon>Nocardia</taxon>
    </lineage>
</organism>
<sequence>MSRVQALVADLDEHIRTEAIAPGQRVATMEQLREQSGLARQTIGEALRILAERGTIEIRPGRTGGIFVAQSSPVVRLRHTLLATSELDRTTVADAVAVREALEELIVTEAARHRQAKDVRELRKQLTVMKKAVADHRAFVRANWALHERIAAITPNELARGFYLAALRCVEDLSIDMTIEELERPTTYLQKRLAVHVELVDAIAAGELAPIPGIVARHNATDTD</sequence>
<dbReference type="InterPro" id="IPR008920">
    <property type="entry name" value="TF_FadR/GntR_C"/>
</dbReference>
<dbReference type="InterPro" id="IPR000524">
    <property type="entry name" value="Tscrpt_reg_HTH_GntR"/>
</dbReference>
<dbReference type="InterPro" id="IPR036388">
    <property type="entry name" value="WH-like_DNA-bd_sf"/>
</dbReference>
<dbReference type="RefSeq" id="WP_329410632.1">
    <property type="nucleotide sequence ID" value="NZ_CP109441.1"/>
</dbReference>
<dbReference type="SMART" id="SM00895">
    <property type="entry name" value="FCD"/>
    <property type="match status" value="1"/>
</dbReference>
<reference evidence="5" key="1">
    <citation type="submission" date="2022-10" db="EMBL/GenBank/DDBJ databases">
        <title>The complete genomes of actinobacterial strains from the NBC collection.</title>
        <authorList>
            <person name="Joergensen T.S."/>
            <person name="Alvarez Arevalo M."/>
            <person name="Sterndorff E.B."/>
            <person name="Faurdal D."/>
            <person name="Vuksanovic O."/>
            <person name="Mourched A.-S."/>
            <person name="Charusanti P."/>
            <person name="Shaw S."/>
            <person name="Blin K."/>
            <person name="Weber T."/>
        </authorList>
    </citation>
    <scope>NUCLEOTIDE SEQUENCE</scope>
    <source>
        <strain evidence="5">NBC_01482</strain>
    </source>
</reference>
<keyword evidence="2" id="KW-0238">DNA-binding</keyword>
<keyword evidence="1" id="KW-0805">Transcription regulation</keyword>
<dbReference type="Pfam" id="PF00392">
    <property type="entry name" value="GntR"/>
    <property type="match status" value="1"/>
</dbReference>
<evidence type="ECO:0000256" key="2">
    <source>
        <dbReference type="ARBA" id="ARBA00023125"/>
    </source>
</evidence>
<dbReference type="InterPro" id="IPR011711">
    <property type="entry name" value="GntR_C"/>
</dbReference>
<evidence type="ECO:0000256" key="1">
    <source>
        <dbReference type="ARBA" id="ARBA00023015"/>
    </source>
</evidence>
<name>A0ABZ1YXT2_9NOCA</name>
<dbReference type="Proteomes" id="UP001432062">
    <property type="component" value="Chromosome"/>
</dbReference>
<keyword evidence="3" id="KW-0804">Transcription</keyword>
<dbReference type="PANTHER" id="PTHR43537">
    <property type="entry name" value="TRANSCRIPTIONAL REGULATOR, GNTR FAMILY"/>
    <property type="match status" value="1"/>
</dbReference>
<dbReference type="InterPro" id="IPR036390">
    <property type="entry name" value="WH_DNA-bd_sf"/>
</dbReference>
<accession>A0ABZ1YXT2</accession>
<dbReference type="SMART" id="SM00345">
    <property type="entry name" value="HTH_GNTR"/>
    <property type="match status" value="1"/>
</dbReference>
<dbReference type="PANTHER" id="PTHR43537:SF5">
    <property type="entry name" value="UXU OPERON TRANSCRIPTIONAL REGULATOR"/>
    <property type="match status" value="1"/>
</dbReference>
<dbReference type="Gene3D" id="1.20.120.530">
    <property type="entry name" value="GntR ligand-binding domain-like"/>
    <property type="match status" value="1"/>
</dbReference>
<dbReference type="SUPFAM" id="SSF46785">
    <property type="entry name" value="Winged helix' DNA-binding domain"/>
    <property type="match status" value="1"/>
</dbReference>
<evidence type="ECO:0000259" key="4">
    <source>
        <dbReference type="PROSITE" id="PS50949"/>
    </source>
</evidence>
<evidence type="ECO:0000256" key="3">
    <source>
        <dbReference type="ARBA" id="ARBA00023163"/>
    </source>
</evidence>
<evidence type="ECO:0000313" key="6">
    <source>
        <dbReference type="Proteomes" id="UP001432062"/>
    </source>
</evidence>
<proteinExistence type="predicted"/>
<dbReference type="EMBL" id="CP109441">
    <property type="protein sequence ID" value="WUV46685.1"/>
    <property type="molecule type" value="Genomic_DNA"/>
</dbReference>
<dbReference type="SUPFAM" id="SSF48008">
    <property type="entry name" value="GntR ligand-binding domain-like"/>
    <property type="match status" value="1"/>
</dbReference>
<protein>
    <submittedName>
        <fullName evidence="5">FCD domain-containing protein</fullName>
    </submittedName>
</protein>
<feature type="domain" description="HTH gntR-type" evidence="4">
    <location>
        <begin position="1"/>
        <end position="71"/>
    </location>
</feature>
<dbReference type="Pfam" id="PF07729">
    <property type="entry name" value="FCD"/>
    <property type="match status" value="1"/>
</dbReference>
<gene>
    <name evidence="5" type="ORF">OG563_47995</name>
</gene>
<dbReference type="Gene3D" id="1.10.10.10">
    <property type="entry name" value="Winged helix-like DNA-binding domain superfamily/Winged helix DNA-binding domain"/>
    <property type="match status" value="1"/>
</dbReference>